<dbReference type="Proteomes" id="UP000475214">
    <property type="component" value="Unassembled WGS sequence"/>
</dbReference>
<dbReference type="AlphaFoldDB" id="A0A6L9SJD2"/>
<keyword evidence="4" id="KW-0378">Hydrolase</keyword>
<evidence type="ECO:0000313" key="4">
    <source>
        <dbReference type="EMBL" id="NEE04180.1"/>
    </source>
</evidence>
<feature type="domain" description="Fumarylacetoacetase-like C-terminal" evidence="3">
    <location>
        <begin position="95"/>
        <end position="272"/>
    </location>
</feature>
<keyword evidence="5" id="KW-1185">Reference proteome</keyword>
<evidence type="ECO:0000313" key="5">
    <source>
        <dbReference type="Proteomes" id="UP000475214"/>
    </source>
</evidence>
<dbReference type="Gene3D" id="3.90.850.10">
    <property type="entry name" value="Fumarylacetoacetase-like, C-terminal domain"/>
    <property type="match status" value="1"/>
</dbReference>
<evidence type="ECO:0000259" key="3">
    <source>
        <dbReference type="Pfam" id="PF01557"/>
    </source>
</evidence>
<dbReference type="Pfam" id="PF01557">
    <property type="entry name" value="FAA_hydrolase"/>
    <property type="match status" value="1"/>
</dbReference>
<evidence type="ECO:0000256" key="1">
    <source>
        <dbReference type="ARBA" id="ARBA00010211"/>
    </source>
</evidence>
<dbReference type="PANTHER" id="PTHR42796:SF7">
    <property type="entry name" value="2-DEHYDRO-3-DEOXY-D-ARABINONATE DEHYDRATASE"/>
    <property type="match status" value="1"/>
</dbReference>
<proteinExistence type="inferred from homology"/>
<reference evidence="4 5" key="1">
    <citation type="submission" date="2020-02" db="EMBL/GenBank/DDBJ databases">
        <authorList>
            <person name="Li X.-J."/>
            <person name="Han X.-M."/>
        </authorList>
    </citation>
    <scope>NUCLEOTIDE SEQUENCE [LARGE SCALE GENOMIC DNA]</scope>
    <source>
        <strain evidence="4 5">CCTCC AB 2017055</strain>
    </source>
</reference>
<evidence type="ECO:0000256" key="2">
    <source>
        <dbReference type="ARBA" id="ARBA00022723"/>
    </source>
</evidence>
<dbReference type="GO" id="GO:0046872">
    <property type="term" value="F:metal ion binding"/>
    <property type="evidence" value="ECO:0007669"/>
    <property type="project" value="UniProtKB-KW"/>
</dbReference>
<dbReference type="InterPro" id="IPR036663">
    <property type="entry name" value="Fumarylacetoacetase_C_sf"/>
</dbReference>
<organism evidence="4 5">
    <name type="scientific">Phytoactinopolyspora halotolerans</name>
    <dbReference type="NCBI Taxonomy" id="1981512"/>
    <lineage>
        <taxon>Bacteria</taxon>
        <taxon>Bacillati</taxon>
        <taxon>Actinomycetota</taxon>
        <taxon>Actinomycetes</taxon>
        <taxon>Jiangellales</taxon>
        <taxon>Jiangellaceae</taxon>
        <taxon>Phytoactinopolyspora</taxon>
    </lineage>
</organism>
<keyword evidence="2" id="KW-0479">Metal-binding</keyword>
<name>A0A6L9SJD2_9ACTN</name>
<dbReference type="RefSeq" id="WP_163744493.1">
    <property type="nucleotide sequence ID" value="NZ_JAAGOA010000030.1"/>
</dbReference>
<dbReference type="InterPro" id="IPR051121">
    <property type="entry name" value="FAH"/>
</dbReference>
<dbReference type="EMBL" id="JAAGOA010000030">
    <property type="protein sequence ID" value="NEE04180.1"/>
    <property type="molecule type" value="Genomic_DNA"/>
</dbReference>
<dbReference type="SUPFAM" id="SSF56529">
    <property type="entry name" value="FAH"/>
    <property type="match status" value="1"/>
</dbReference>
<dbReference type="GO" id="GO:0044281">
    <property type="term" value="P:small molecule metabolic process"/>
    <property type="evidence" value="ECO:0007669"/>
    <property type="project" value="UniProtKB-ARBA"/>
</dbReference>
<gene>
    <name evidence="4" type="ORF">G1H10_28820</name>
</gene>
<comment type="caution">
    <text evidence="4">The sequence shown here is derived from an EMBL/GenBank/DDBJ whole genome shotgun (WGS) entry which is preliminary data.</text>
</comment>
<dbReference type="PANTHER" id="PTHR42796">
    <property type="entry name" value="FUMARYLACETOACETATE HYDROLASE DOMAIN-CONTAINING PROTEIN 2A-RELATED"/>
    <property type="match status" value="1"/>
</dbReference>
<dbReference type="GO" id="GO:0016787">
    <property type="term" value="F:hydrolase activity"/>
    <property type="evidence" value="ECO:0007669"/>
    <property type="project" value="UniProtKB-KW"/>
</dbReference>
<dbReference type="InterPro" id="IPR011234">
    <property type="entry name" value="Fumarylacetoacetase-like_C"/>
</dbReference>
<comment type="similarity">
    <text evidence="1">Belongs to the FAH family.</text>
</comment>
<protein>
    <submittedName>
        <fullName evidence="4">Fumarylacetoacetate hydrolase</fullName>
    </submittedName>
</protein>
<sequence length="290" mass="31480">MTSLVHVDADGTPAWAVARGGRLYRLDAALADLLALPVEEARHRCEEAADEVVADRVLPPVDRQEVWASGVTYLRSRQGRVEESGHADVYDHVYDAERPELFFKSTAERVVTHGQTVGIRADSDWNVPEAELGLVLTSGGELFGYLPGNDMSSRSIEGDNPLYLPQAKVYNSACALGPEIVPVWEAGDGPFEISLCVWRGDEAVVNSKTSTVQMRRTVPELAGWLFQALEHPYGAVLLTGTGIVPDRRFTLMEGDIVTVSIAGIGEISNPVVTVGRVRRADLTDDAGLMP</sequence>
<accession>A0A6L9SJD2</accession>